<dbReference type="Gene3D" id="1.10.260.40">
    <property type="entry name" value="lambda repressor-like DNA-binding domains"/>
    <property type="match status" value="1"/>
</dbReference>
<dbReference type="CDD" id="cd06267">
    <property type="entry name" value="PBP1_LacI_sugar_binding-like"/>
    <property type="match status" value="1"/>
</dbReference>
<reference evidence="5 6" key="1">
    <citation type="submission" date="2019-03" db="EMBL/GenBank/DDBJ databases">
        <title>Genomics of glacier-inhabiting Cryobacterium strains.</title>
        <authorList>
            <person name="Liu Q."/>
            <person name="Xin Y.-H."/>
        </authorList>
    </citation>
    <scope>NUCLEOTIDE SEQUENCE [LARGE SCALE GENOMIC DNA]</scope>
    <source>
        <strain evidence="5 6">RHLT2-21</strain>
    </source>
</reference>
<evidence type="ECO:0000313" key="5">
    <source>
        <dbReference type="EMBL" id="TFC04196.1"/>
    </source>
</evidence>
<keyword evidence="2" id="KW-0238">DNA-binding</keyword>
<dbReference type="AlphaFoldDB" id="A0A4R8W8W1"/>
<dbReference type="Pfam" id="PF00356">
    <property type="entry name" value="LacI"/>
    <property type="match status" value="1"/>
</dbReference>
<dbReference type="RefSeq" id="WP_134508548.1">
    <property type="nucleotide sequence ID" value="NZ_SOFM01000023.1"/>
</dbReference>
<dbReference type="InterPro" id="IPR046335">
    <property type="entry name" value="LacI/GalR-like_sensor"/>
</dbReference>
<dbReference type="PANTHER" id="PTHR30146:SF155">
    <property type="entry name" value="ALANINE RACEMASE"/>
    <property type="match status" value="1"/>
</dbReference>
<organism evidence="5 6">
    <name type="scientific">Cryobacterium mannosilyticum</name>
    <dbReference type="NCBI Taxonomy" id="1259190"/>
    <lineage>
        <taxon>Bacteria</taxon>
        <taxon>Bacillati</taxon>
        <taxon>Actinomycetota</taxon>
        <taxon>Actinomycetes</taxon>
        <taxon>Micrococcales</taxon>
        <taxon>Microbacteriaceae</taxon>
        <taxon>Cryobacterium</taxon>
    </lineage>
</organism>
<dbReference type="PROSITE" id="PS50932">
    <property type="entry name" value="HTH_LACI_2"/>
    <property type="match status" value="1"/>
</dbReference>
<comment type="caution">
    <text evidence="5">The sequence shown here is derived from an EMBL/GenBank/DDBJ whole genome shotgun (WGS) entry which is preliminary data.</text>
</comment>
<dbReference type="GO" id="GO:0000976">
    <property type="term" value="F:transcription cis-regulatory region binding"/>
    <property type="evidence" value="ECO:0007669"/>
    <property type="project" value="TreeGrafter"/>
</dbReference>
<keyword evidence="3" id="KW-0804">Transcription</keyword>
<feature type="domain" description="HTH lacI-type" evidence="4">
    <location>
        <begin position="6"/>
        <end position="60"/>
    </location>
</feature>
<dbReference type="GO" id="GO:0003700">
    <property type="term" value="F:DNA-binding transcription factor activity"/>
    <property type="evidence" value="ECO:0007669"/>
    <property type="project" value="TreeGrafter"/>
</dbReference>
<name>A0A4R8W8W1_9MICO</name>
<accession>A0A4R8W8W1</accession>
<dbReference type="InterPro" id="IPR000843">
    <property type="entry name" value="HTH_LacI"/>
</dbReference>
<evidence type="ECO:0000259" key="4">
    <source>
        <dbReference type="PROSITE" id="PS50932"/>
    </source>
</evidence>
<dbReference type="SMART" id="SM00354">
    <property type="entry name" value="HTH_LACI"/>
    <property type="match status" value="1"/>
</dbReference>
<keyword evidence="6" id="KW-1185">Reference proteome</keyword>
<keyword evidence="1" id="KW-0805">Transcription regulation</keyword>
<protein>
    <submittedName>
        <fullName evidence="5">LacI family transcriptional regulator</fullName>
    </submittedName>
</protein>
<dbReference type="Pfam" id="PF13377">
    <property type="entry name" value="Peripla_BP_3"/>
    <property type="match status" value="1"/>
</dbReference>
<evidence type="ECO:0000256" key="1">
    <source>
        <dbReference type="ARBA" id="ARBA00023015"/>
    </source>
</evidence>
<dbReference type="InterPro" id="IPR028082">
    <property type="entry name" value="Peripla_BP_I"/>
</dbReference>
<gene>
    <name evidence="5" type="ORF">E3O32_08575</name>
</gene>
<evidence type="ECO:0000313" key="6">
    <source>
        <dbReference type="Proteomes" id="UP000297643"/>
    </source>
</evidence>
<dbReference type="InterPro" id="IPR010982">
    <property type="entry name" value="Lambda_DNA-bd_dom_sf"/>
</dbReference>
<proteinExistence type="predicted"/>
<dbReference type="Proteomes" id="UP000297643">
    <property type="component" value="Unassembled WGS sequence"/>
</dbReference>
<dbReference type="Gene3D" id="3.40.50.2300">
    <property type="match status" value="2"/>
</dbReference>
<evidence type="ECO:0000256" key="3">
    <source>
        <dbReference type="ARBA" id="ARBA00023163"/>
    </source>
</evidence>
<dbReference type="CDD" id="cd01392">
    <property type="entry name" value="HTH_LacI"/>
    <property type="match status" value="1"/>
</dbReference>
<evidence type="ECO:0000256" key="2">
    <source>
        <dbReference type="ARBA" id="ARBA00023125"/>
    </source>
</evidence>
<dbReference type="PANTHER" id="PTHR30146">
    <property type="entry name" value="LACI-RELATED TRANSCRIPTIONAL REPRESSOR"/>
    <property type="match status" value="1"/>
</dbReference>
<dbReference type="EMBL" id="SOFM01000023">
    <property type="protein sequence ID" value="TFC04196.1"/>
    <property type="molecule type" value="Genomic_DNA"/>
</dbReference>
<dbReference type="SUPFAM" id="SSF53822">
    <property type="entry name" value="Periplasmic binding protein-like I"/>
    <property type="match status" value="1"/>
</dbReference>
<sequence>MSADKVTIADVARTAGVSKGLVSFALNNRPGVGAETRVRILQVAQDLGWKPSLRARSLSTQRSFALGLVIARNPEVLASDPFFPSFIAGVESILSTERRALVLSVVPDEETELQTYRSLVADGRVDGVFLSDLRHNDARIPLLTELGLPAVTLGRPDGDSPYPAVTVDDTPGVTASVRYLAELGHRRIAHVAGSPNLLHGTRRREAFAAAMAAAGLPEGQTVETDFSVGAGSDATRRLLGQAIRPTAIVYANDPMAIAGLGVAHELGIRIPEDLSITGFDDIDFCRYVFPPLTTVSAAPAVWGRAAATTLLHLMEHGRADDVDLPAARLIIRGSAAPPARH</sequence>
<dbReference type="SUPFAM" id="SSF47413">
    <property type="entry name" value="lambda repressor-like DNA-binding domains"/>
    <property type="match status" value="1"/>
</dbReference>